<dbReference type="GO" id="GO:0009922">
    <property type="term" value="F:fatty acid elongase activity"/>
    <property type="evidence" value="ECO:0000318"/>
    <property type="project" value="GO_Central"/>
</dbReference>
<evidence type="ECO:0000256" key="3">
    <source>
        <dbReference type="ARBA" id="ARBA00022679"/>
    </source>
</evidence>
<keyword evidence="8 10" id="KW-0472">Membrane</keyword>
<comment type="subcellular location">
    <subcellularLocation>
        <location evidence="1">Membrane</location>
        <topology evidence="1">Multi-pass membrane protein</topology>
    </subcellularLocation>
</comment>
<dbReference type="InterPro" id="IPR002076">
    <property type="entry name" value="ELO_fam"/>
</dbReference>
<evidence type="ECO:0000256" key="7">
    <source>
        <dbReference type="ARBA" id="ARBA00023098"/>
    </source>
</evidence>
<evidence type="ECO:0000256" key="6">
    <source>
        <dbReference type="ARBA" id="ARBA00022989"/>
    </source>
</evidence>
<keyword evidence="6 10" id="KW-1133">Transmembrane helix</keyword>
<evidence type="ECO:0000313" key="11">
    <source>
        <dbReference type="EMBL" id="EFA05474.1"/>
    </source>
</evidence>
<dbReference type="Pfam" id="PF01151">
    <property type="entry name" value="ELO"/>
    <property type="match status" value="1"/>
</dbReference>
<dbReference type="PANTHER" id="PTHR11157">
    <property type="entry name" value="FATTY ACID ACYL TRANSFERASE-RELATED"/>
    <property type="match status" value="1"/>
</dbReference>
<name>D2A680_TRICA</name>
<dbReference type="PROSITE" id="PS01188">
    <property type="entry name" value="ELO"/>
    <property type="match status" value="1"/>
</dbReference>
<comment type="catalytic activity">
    <reaction evidence="10">
        <text>a very-long-chain acyl-CoA + malonyl-CoA + H(+) = a very-long-chain 3-oxoacyl-CoA + CO2 + CoA</text>
        <dbReference type="Rhea" id="RHEA:32727"/>
        <dbReference type="ChEBI" id="CHEBI:15378"/>
        <dbReference type="ChEBI" id="CHEBI:16526"/>
        <dbReference type="ChEBI" id="CHEBI:57287"/>
        <dbReference type="ChEBI" id="CHEBI:57384"/>
        <dbReference type="ChEBI" id="CHEBI:90725"/>
        <dbReference type="ChEBI" id="CHEBI:90736"/>
        <dbReference type="EC" id="2.3.1.199"/>
    </reaction>
</comment>
<feature type="transmembrane region" description="Helical" evidence="10">
    <location>
        <begin position="167"/>
        <end position="187"/>
    </location>
</feature>
<accession>D2A680</accession>
<feature type="transmembrane region" description="Helical" evidence="10">
    <location>
        <begin position="143"/>
        <end position="161"/>
    </location>
</feature>
<dbReference type="InterPro" id="IPR030457">
    <property type="entry name" value="ELO_CS"/>
</dbReference>
<evidence type="ECO:0000256" key="9">
    <source>
        <dbReference type="ARBA" id="ARBA00023160"/>
    </source>
</evidence>
<feature type="transmembrane region" description="Helical" evidence="10">
    <location>
        <begin position="32"/>
        <end position="53"/>
    </location>
</feature>
<evidence type="ECO:0000256" key="2">
    <source>
        <dbReference type="ARBA" id="ARBA00022516"/>
    </source>
</evidence>
<protein>
    <recommendedName>
        <fullName evidence="10">Elongation of very long chain fatty acids protein</fullName>
        <ecNumber evidence="10">2.3.1.199</ecNumber>
    </recommendedName>
    <alternativeName>
        <fullName evidence="10">Very-long-chain 3-oxoacyl-CoA synthase</fullName>
    </alternativeName>
</protein>
<evidence type="ECO:0000256" key="8">
    <source>
        <dbReference type="ARBA" id="ARBA00023136"/>
    </source>
</evidence>
<dbReference type="GO" id="GO:0034625">
    <property type="term" value="P:fatty acid elongation, monounsaturated fatty acid"/>
    <property type="evidence" value="ECO:0000318"/>
    <property type="project" value="GO_Central"/>
</dbReference>
<dbReference type="HOGENOM" id="CLU_048483_0_0_1"/>
<gene>
    <name evidence="11" type="primary">AUGUSTUS-3.0.2_15658</name>
    <name evidence="11" type="ORF">TcasGA2_TC015658</name>
</gene>
<dbReference type="GO" id="GO:0030148">
    <property type="term" value="P:sphingolipid biosynthetic process"/>
    <property type="evidence" value="ECO:0000318"/>
    <property type="project" value="GO_Central"/>
</dbReference>
<dbReference type="OMA" id="YKLSCIM"/>
<reference evidence="11 12" key="1">
    <citation type="journal article" date="2008" name="Nature">
        <title>The genome of the model beetle and pest Tribolium castaneum.</title>
        <authorList>
            <consortium name="Tribolium Genome Sequencing Consortium"/>
            <person name="Richards S."/>
            <person name="Gibbs R.A."/>
            <person name="Weinstock G.M."/>
            <person name="Brown S.J."/>
            <person name="Denell R."/>
            <person name="Beeman R.W."/>
            <person name="Gibbs R."/>
            <person name="Beeman R.W."/>
            <person name="Brown S.J."/>
            <person name="Bucher G."/>
            <person name="Friedrich M."/>
            <person name="Grimmelikhuijzen C.J."/>
            <person name="Klingler M."/>
            <person name="Lorenzen M."/>
            <person name="Richards S."/>
            <person name="Roth S."/>
            <person name="Schroder R."/>
            <person name="Tautz D."/>
            <person name="Zdobnov E.M."/>
            <person name="Muzny D."/>
            <person name="Gibbs R.A."/>
            <person name="Weinstock G.M."/>
            <person name="Attaway T."/>
            <person name="Bell S."/>
            <person name="Buhay C.J."/>
            <person name="Chandrabose M.N."/>
            <person name="Chavez D."/>
            <person name="Clerk-Blankenburg K.P."/>
            <person name="Cree A."/>
            <person name="Dao M."/>
            <person name="Davis C."/>
            <person name="Chacko J."/>
            <person name="Dinh H."/>
            <person name="Dugan-Rocha S."/>
            <person name="Fowler G."/>
            <person name="Garner T.T."/>
            <person name="Garnes J."/>
            <person name="Gnirke A."/>
            <person name="Hawes A."/>
            <person name="Hernandez J."/>
            <person name="Hines S."/>
            <person name="Holder M."/>
            <person name="Hume J."/>
            <person name="Jhangiani S.N."/>
            <person name="Joshi V."/>
            <person name="Khan Z.M."/>
            <person name="Jackson L."/>
            <person name="Kovar C."/>
            <person name="Kowis A."/>
            <person name="Lee S."/>
            <person name="Lewis L.R."/>
            <person name="Margolis J."/>
            <person name="Morgan M."/>
            <person name="Nazareth L.V."/>
            <person name="Nguyen N."/>
            <person name="Okwuonu G."/>
            <person name="Parker D."/>
            <person name="Richards S."/>
            <person name="Ruiz S.J."/>
            <person name="Santibanez J."/>
            <person name="Savard J."/>
            <person name="Scherer S.E."/>
            <person name="Schneider B."/>
            <person name="Sodergren E."/>
            <person name="Tautz D."/>
            <person name="Vattahil S."/>
            <person name="Villasana D."/>
            <person name="White C.S."/>
            <person name="Wright R."/>
            <person name="Park Y."/>
            <person name="Beeman R.W."/>
            <person name="Lord J."/>
            <person name="Oppert B."/>
            <person name="Lorenzen M."/>
            <person name="Brown S."/>
            <person name="Wang L."/>
            <person name="Savard J."/>
            <person name="Tautz D."/>
            <person name="Richards S."/>
            <person name="Weinstock G."/>
            <person name="Gibbs R.A."/>
            <person name="Liu Y."/>
            <person name="Worley K."/>
            <person name="Weinstock G."/>
            <person name="Elsik C.G."/>
            <person name="Reese J.T."/>
            <person name="Elhaik E."/>
            <person name="Landan G."/>
            <person name="Graur D."/>
            <person name="Arensburger P."/>
            <person name="Atkinson P."/>
            <person name="Beeman R.W."/>
            <person name="Beidler J."/>
            <person name="Brown S.J."/>
            <person name="Demuth J.P."/>
            <person name="Drury D.W."/>
            <person name="Du Y.Z."/>
            <person name="Fujiwara H."/>
            <person name="Lorenzen M."/>
            <person name="Maselli V."/>
            <person name="Osanai M."/>
            <person name="Park Y."/>
            <person name="Robertson H.M."/>
            <person name="Tu Z."/>
            <person name="Wang J.J."/>
            <person name="Wang S."/>
            <person name="Richards S."/>
            <person name="Song H."/>
            <person name="Zhang L."/>
            <person name="Sodergren E."/>
            <person name="Werner D."/>
            <person name="Stanke M."/>
            <person name="Morgenstern B."/>
            <person name="Solovyev V."/>
            <person name="Kosarev P."/>
            <person name="Brown G."/>
            <person name="Chen H.C."/>
            <person name="Ermolaeva O."/>
            <person name="Hlavina W."/>
            <person name="Kapustin Y."/>
            <person name="Kiryutin B."/>
            <person name="Kitts P."/>
            <person name="Maglott D."/>
            <person name="Pruitt K."/>
            <person name="Sapojnikov V."/>
            <person name="Souvorov A."/>
            <person name="Mackey A.J."/>
            <person name="Waterhouse R.M."/>
            <person name="Wyder S."/>
            <person name="Zdobnov E.M."/>
            <person name="Zdobnov E.M."/>
            <person name="Wyder S."/>
            <person name="Kriventseva E.V."/>
            <person name="Kadowaki T."/>
            <person name="Bork P."/>
            <person name="Aranda M."/>
            <person name="Bao R."/>
            <person name="Beermann A."/>
            <person name="Berns N."/>
            <person name="Bolognesi R."/>
            <person name="Bonneton F."/>
            <person name="Bopp D."/>
            <person name="Brown S.J."/>
            <person name="Bucher G."/>
            <person name="Butts T."/>
            <person name="Chaumot A."/>
            <person name="Denell R.E."/>
            <person name="Ferrier D.E."/>
            <person name="Friedrich M."/>
            <person name="Gordon C.M."/>
            <person name="Jindra M."/>
            <person name="Klingler M."/>
            <person name="Lan Q."/>
            <person name="Lattorff H.M."/>
            <person name="Laudet V."/>
            <person name="von Levetsow C."/>
            <person name="Liu Z."/>
            <person name="Lutz R."/>
            <person name="Lynch J.A."/>
            <person name="da Fonseca R.N."/>
            <person name="Posnien N."/>
            <person name="Reuter R."/>
            <person name="Roth S."/>
            <person name="Savard J."/>
            <person name="Schinko J.B."/>
            <person name="Schmitt C."/>
            <person name="Schoppmeier M."/>
            <person name="Schroder R."/>
            <person name="Shippy T.D."/>
            <person name="Simonnet F."/>
            <person name="Marques-Souza H."/>
            <person name="Tautz D."/>
            <person name="Tomoyasu Y."/>
            <person name="Trauner J."/>
            <person name="Van der Zee M."/>
            <person name="Vervoort M."/>
            <person name="Wittkopp N."/>
            <person name="Wimmer E.A."/>
            <person name="Yang X."/>
            <person name="Jones A.K."/>
            <person name="Sattelle D.B."/>
            <person name="Ebert P.R."/>
            <person name="Nelson D."/>
            <person name="Scott J.G."/>
            <person name="Beeman R.W."/>
            <person name="Muthukrishnan S."/>
            <person name="Kramer K.J."/>
            <person name="Arakane Y."/>
            <person name="Beeman R.W."/>
            <person name="Zhu Q."/>
            <person name="Hogenkamp D."/>
            <person name="Dixit R."/>
            <person name="Oppert B."/>
            <person name="Jiang H."/>
            <person name="Zou Z."/>
            <person name="Marshall J."/>
            <person name="Elpidina E."/>
            <person name="Vinokurov K."/>
            <person name="Oppert C."/>
            <person name="Zou Z."/>
            <person name="Evans J."/>
            <person name="Lu Z."/>
            <person name="Zhao P."/>
            <person name="Sumathipala N."/>
            <person name="Altincicek B."/>
            <person name="Vilcinskas A."/>
            <person name="Williams M."/>
            <person name="Hultmark D."/>
            <person name="Hetru C."/>
            <person name="Jiang H."/>
            <person name="Grimmelikhuijzen C.J."/>
            <person name="Hauser F."/>
            <person name="Cazzamali G."/>
            <person name="Williamson M."/>
            <person name="Park Y."/>
            <person name="Li B."/>
            <person name="Tanaka Y."/>
            <person name="Predel R."/>
            <person name="Neupert S."/>
            <person name="Schachtner J."/>
            <person name="Verleyen P."/>
            <person name="Raible F."/>
            <person name="Bork P."/>
            <person name="Friedrich M."/>
            <person name="Walden K.K."/>
            <person name="Robertson H.M."/>
            <person name="Angeli S."/>
            <person name="Foret S."/>
            <person name="Bucher G."/>
            <person name="Schuetz S."/>
            <person name="Maleszka R."/>
            <person name="Wimmer E.A."/>
            <person name="Beeman R.W."/>
            <person name="Lorenzen M."/>
            <person name="Tomoyasu Y."/>
            <person name="Miller S.C."/>
            <person name="Grossmann D."/>
            <person name="Bucher G."/>
        </authorList>
    </citation>
    <scope>NUCLEOTIDE SEQUENCE [LARGE SCALE GENOMIC DNA]</scope>
    <source>
        <strain evidence="11 12">Georgia GA2</strain>
    </source>
</reference>
<feature type="transmembrane region" description="Helical" evidence="10">
    <location>
        <begin position="230"/>
        <end position="249"/>
    </location>
</feature>
<keyword evidence="9 10" id="KW-0275">Fatty acid biosynthesis</keyword>
<feature type="transmembrane region" description="Helical" evidence="10">
    <location>
        <begin position="199"/>
        <end position="218"/>
    </location>
</feature>
<feature type="transmembrane region" description="Helical" evidence="10">
    <location>
        <begin position="65"/>
        <end position="86"/>
    </location>
</feature>
<evidence type="ECO:0000256" key="4">
    <source>
        <dbReference type="ARBA" id="ARBA00022692"/>
    </source>
</evidence>
<dbReference type="Proteomes" id="UP000007266">
    <property type="component" value="Linkage group 6"/>
</dbReference>
<dbReference type="KEGG" id="tca:662879"/>
<evidence type="ECO:0000256" key="5">
    <source>
        <dbReference type="ARBA" id="ARBA00022832"/>
    </source>
</evidence>
<dbReference type="PANTHER" id="PTHR11157:SF21">
    <property type="entry name" value="ELONGATION OF VERY LONG CHAIN FATTY ACIDS PROTEIN"/>
    <property type="match status" value="1"/>
</dbReference>
<dbReference type="OrthoDB" id="434092at2759"/>
<sequence length="259" mass="30480">MTTSVQKFLDVLTDSPQISDVRMNRFLMKSPLQLITTLGLYLATVLLIGPRLMRNRKPFSLKGTIVAYNVIQICWNLYLFLGFVGLSNNLSIVCTPYEKSNRQEVLQMIELHYRYILLKHFDLIETMFFVLRKKERQVSFLHVYHHVGILLAAWVSGKYFPGGQATFVGLYNTFVHLVMYCYYLLSSYKSSETLWWKKYVTLLQIVQHCLVFLCVFPSVVNPNCSYPKFWMGLFSINVLFIIYLFGKFYKNTYLDKKRQ</sequence>
<dbReference type="GO" id="GO:0042761">
    <property type="term" value="P:very long-chain fatty acid biosynthetic process"/>
    <property type="evidence" value="ECO:0000318"/>
    <property type="project" value="GO_Central"/>
</dbReference>
<evidence type="ECO:0000313" key="12">
    <source>
        <dbReference type="Proteomes" id="UP000007266"/>
    </source>
</evidence>
<keyword evidence="4 10" id="KW-0812">Transmembrane</keyword>
<dbReference type="GO" id="GO:0034626">
    <property type="term" value="P:fatty acid elongation, polyunsaturated fatty acid"/>
    <property type="evidence" value="ECO:0000318"/>
    <property type="project" value="GO_Central"/>
</dbReference>
<dbReference type="GO" id="GO:0005789">
    <property type="term" value="C:endoplasmic reticulum membrane"/>
    <property type="evidence" value="ECO:0000318"/>
    <property type="project" value="GO_Central"/>
</dbReference>
<keyword evidence="12" id="KW-1185">Reference proteome</keyword>
<evidence type="ECO:0000256" key="1">
    <source>
        <dbReference type="ARBA" id="ARBA00004141"/>
    </source>
</evidence>
<keyword evidence="7 10" id="KW-0443">Lipid metabolism</keyword>
<dbReference type="EC" id="2.3.1.199" evidence="10"/>
<dbReference type="eggNOG" id="KOG3071">
    <property type="taxonomic scope" value="Eukaryota"/>
</dbReference>
<reference evidence="11 12" key="2">
    <citation type="journal article" date="2010" name="Nucleic Acids Res.">
        <title>BeetleBase in 2010: revisions to provide comprehensive genomic information for Tribolium castaneum.</title>
        <authorList>
            <person name="Kim H.S."/>
            <person name="Murphy T."/>
            <person name="Xia J."/>
            <person name="Caragea D."/>
            <person name="Park Y."/>
            <person name="Beeman R.W."/>
            <person name="Lorenzen M.D."/>
            <person name="Butcher S."/>
            <person name="Manak J.R."/>
            <person name="Brown S.J."/>
        </authorList>
    </citation>
    <scope>GENOME REANNOTATION</scope>
    <source>
        <strain evidence="11 12">Georgia GA2</strain>
    </source>
</reference>
<dbReference type="AlphaFoldDB" id="D2A680"/>
<keyword evidence="2 10" id="KW-0444">Lipid biosynthesis</keyword>
<proteinExistence type="inferred from homology"/>
<dbReference type="EMBL" id="KQ971346">
    <property type="protein sequence ID" value="EFA05474.1"/>
    <property type="molecule type" value="Genomic_DNA"/>
</dbReference>
<keyword evidence="5 10" id="KW-0276">Fatty acid metabolism</keyword>
<keyword evidence="3 10" id="KW-0808">Transferase</keyword>
<dbReference type="PhylomeDB" id="D2A680"/>
<comment type="similarity">
    <text evidence="10">Belongs to the ELO family.</text>
</comment>
<dbReference type="GO" id="GO:0019367">
    <property type="term" value="P:fatty acid elongation, saturated fatty acid"/>
    <property type="evidence" value="ECO:0000318"/>
    <property type="project" value="GO_Central"/>
</dbReference>
<evidence type="ECO:0000256" key="10">
    <source>
        <dbReference type="RuleBase" id="RU361115"/>
    </source>
</evidence>
<organism evidence="11 12">
    <name type="scientific">Tribolium castaneum</name>
    <name type="common">Red flour beetle</name>
    <dbReference type="NCBI Taxonomy" id="7070"/>
    <lineage>
        <taxon>Eukaryota</taxon>
        <taxon>Metazoa</taxon>
        <taxon>Ecdysozoa</taxon>
        <taxon>Arthropoda</taxon>
        <taxon>Hexapoda</taxon>
        <taxon>Insecta</taxon>
        <taxon>Pterygota</taxon>
        <taxon>Neoptera</taxon>
        <taxon>Endopterygota</taxon>
        <taxon>Coleoptera</taxon>
        <taxon>Polyphaga</taxon>
        <taxon>Cucujiformia</taxon>
        <taxon>Tenebrionidae</taxon>
        <taxon>Tenebrionidae incertae sedis</taxon>
        <taxon>Tribolium</taxon>
    </lineage>
</organism>
<dbReference type="InParanoid" id="D2A680"/>